<reference evidence="2" key="1">
    <citation type="journal article" date="2021" name="Genome Biol. Evol.">
        <title>A High-Quality Reference Genome for a Parasitic Bivalve with Doubly Uniparental Inheritance (Bivalvia: Unionida).</title>
        <authorList>
            <person name="Smith C.H."/>
        </authorList>
    </citation>
    <scope>NUCLEOTIDE SEQUENCE</scope>
    <source>
        <strain evidence="2">CHS0354</strain>
    </source>
</reference>
<accession>A0AAE0RVT3</accession>
<evidence type="ECO:0000313" key="2">
    <source>
        <dbReference type="EMBL" id="KAK3580473.1"/>
    </source>
</evidence>
<keyword evidence="3" id="KW-1185">Reference proteome</keyword>
<comment type="caution">
    <text evidence="2">The sequence shown here is derived from an EMBL/GenBank/DDBJ whole genome shotgun (WGS) entry which is preliminary data.</text>
</comment>
<feature type="region of interest" description="Disordered" evidence="1">
    <location>
        <begin position="161"/>
        <end position="193"/>
    </location>
</feature>
<gene>
    <name evidence="2" type="ORF">CHS0354_001074</name>
</gene>
<evidence type="ECO:0000256" key="1">
    <source>
        <dbReference type="SAM" id="MobiDB-lite"/>
    </source>
</evidence>
<sequence length="293" mass="31528">MRESYCYIPSESVDGMVKVFRGCSSSASCFLVEQFGSKLVNVNIAPMLTNCLIKVCNIVYTIANYLGWNHSGVAWHSFSDPKRCIRQYYVISIFLTGKGTYDLRSNASRSIIDLNKITEDFGNAVSDGRLFFTDIDGISQPVYVNRMSVCEDLNCNRTTRKFSAPASPPATEDSSTPEPDSSTRSTPFQSNPSTDALLTPSIAVSSIPSTAVQIHPSTAILIIPSVAVSSNKSTAVSSNPATSAQYTVLTEVSSAMFTKVSSALSLKVRSIPNPAISVIGCVFVAIVHYNAGI</sequence>
<dbReference type="AlphaFoldDB" id="A0AAE0RVT3"/>
<protein>
    <submittedName>
        <fullName evidence="2">Uncharacterized protein</fullName>
    </submittedName>
</protein>
<reference evidence="2" key="3">
    <citation type="submission" date="2023-05" db="EMBL/GenBank/DDBJ databases">
        <authorList>
            <person name="Smith C.H."/>
        </authorList>
    </citation>
    <scope>NUCLEOTIDE SEQUENCE</scope>
    <source>
        <strain evidence="2">CHS0354</strain>
        <tissue evidence="2">Mantle</tissue>
    </source>
</reference>
<name>A0AAE0RVT3_9BIVA</name>
<organism evidence="2 3">
    <name type="scientific">Potamilus streckersoni</name>
    <dbReference type="NCBI Taxonomy" id="2493646"/>
    <lineage>
        <taxon>Eukaryota</taxon>
        <taxon>Metazoa</taxon>
        <taxon>Spiralia</taxon>
        <taxon>Lophotrochozoa</taxon>
        <taxon>Mollusca</taxon>
        <taxon>Bivalvia</taxon>
        <taxon>Autobranchia</taxon>
        <taxon>Heteroconchia</taxon>
        <taxon>Palaeoheterodonta</taxon>
        <taxon>Unionida</taxon>
        <taxon>Unionoidea</taxon>
        <taxon>Unionidae</taxon>
        <taxon>Ambleminae</taxon>
        <taxon>Lampsilini</taxon>
        <taxon>Potamilus</taxon>
    </lineage>
</organism>
<evidence type="ECO:0000313" key="3">
    <source>
        <dbReference type="Proteomes" id="UP001195483"/>
    </source>
</evidence>
<dbReference type="EMBL" id="JAEAOA010000114">
    <property type="protein sequence ID" value="KAK3580473.1"/>
    <property type="molecule type" value="Genomic_DNA"/>
</dbReference>
<dbReference type="Proteomes" id="UP001195483">
    <property type="component" value="Unassembled WGS sequence"/>
</dbReference>
<feature type="compositionally biased region" description="Polar residues" evidence="1">
    <location>
        <begin position="172"/>
        <end position="193"/>
    </location>
</feature>
<proteinExistence type="predicted"/>
<reference evidence="2" key="2">
    <citation type="journal article" date="2021" name="Genome Biol. Evol.">
        <title>Developing a high-quality reference genome for a parasitic bivalve with doubly uniparental inheritance (Bivalvia: Unionida).</title>
        <authorList>
            <person name="Smith C.H."/>
        </authorList>
    </citation>
    <scope>NUCLEOTIDE SEQUENCE</scope>
    <source>
        <strain evidence="2">CHS0354</strain>
        <tissue evidence="2">Mantle</tissue>
    </source>
</reference>